<gene>
    <name evidence="1" type="ORF">SAMN05192533_1241</name>
</gene>
<keyword evidence="2" id="KW-1185">Reference proteome</keyword>
<organism evidence="1 2">
    <name type="scientific">Mesobacillus persicus</name>
    <dbReference type="NCBI Taxonomy" id="930146"/>
    <lineage>
        <taxon>Bacteria</taxon>
        <taxon>Bacillati</taxon>
        <taxon>Bacillota</taxon>
        <taxon>Bacilli</taxon>
        <taxon>Bacillales</taxon>
        <taxon>Bacillaceae</taxon>
        <taxon>Mesobacillus</taxon>
    </lineage>
</organism>
<evidence type="ECO:0000313" key="1">
    <source>
        <dbReference type="EMBL" id="SEN86773.1"/>
    </source>
</evidence>
<name>A0A1H8K1C6_9BACI</name>
<reference evidence="2" key="1">
    <citation type="submission" date="2016-10" db="EMBL/GenBank/DDBJ databases">
        <authorList>
            <person name="Varghese N."/>
            <person name="Submissions S."/>
        </authorList>
    </citation>
    <scope>NUCLEOTIDE SEQUENCE [LARGE SCALE GENOMIC DNA]</scope>
    <source>
        <strain evidence="2">B48,IBRC-M 10115,DSM 25386,CECT 8001</strain>
    </source>
</reference>
<proteinExistence type="predicted"/>
<accession>A0A1H8K1C6</accession>
<dbReference type="AlphaFoldDB" id="A0A1H8K1C6"/>
<sequence>MRLLNGKQGLRRSQFAKELKGADLEKVLIIPIDASKVVQKAMILNYFGDVVHTPFAFMVNQTGMKSLIQKMEESK</sequence>
<feature type="non-terminal residue" evidence="1">
    <location>
        <position position="75"/>
    </location>
</feature>
<protein>
    <submittedName>
        <fullName evidence="1">Uncharacterized protein</fullName>
    </submittedName>
</protein>
<dbReference type="EMBL" id="FOBW01000024">
    <property type="protein sequence ID" value="SEN86773.1"/>
    <property type="molecule type" value="Genomic_DNA"/>
</dbReference>
<dbReference type="Proteomes" id="UP000198553">
    <property type="component" value="Unassembled WGS sequence"/>
</dbReference>
<evidence type="ECO:0000313" key="2">
    <source>
        <dbReference type="Proteomes" id="UP000198553"/>
    </source>
</evidence>